<dbReference type="InterPro" id="IPR006127">
    <property type="entry name" value="ZnuA-like"/>
</dbReference>
<dbReference type="KEGG" id="nva:G3M78_12780"/>
<protein>
    <submittedName>
        <fullName evidence="6">Zinc ABC transporter substrate-binding protein</fullName>
    </submittedName>
</protein>
<dbReference type="SUPFAM" id="SSF53807">
    <property type="entry name" value="Helical backbone' metal receptor"/>
    <property type="match status" value="1"/>
</dbReference>
<evidence type="ECO:0000256" key="2">
    <source>
        <dbReference type="ARBA" id="ARBA00022448"/>
    </source>
</evidence>
<evidence type="ECO:0000256" key="4">
    <source>
        <dbReference type="RuleBase" id="RU003512"/>
    </source>
</evidence>
<evidence type="ECO:0000313" key="6">
    <source>
        <dbReference type="EMBL" id="QPJ66220.1"/>
    </source>
</evidence>
<dbReference type="Pfam" id="PF01297">
    <property type="entry name" value="ZnuA"/>
    <property type="match status" value="1"/>
</dbReference>
<keyword evidence="2 4" id="KW-0813">Transport</keyword>
<gene>
    <name evidence="6" type="ORF">G3M78_12780</name>
</gene>
<accession>A0A7T0C4A9</accession>
<dbReference type="PANTHER" id="PTHR42953:SF2">
    <property type="entry name" value="ADHESION PROTEIN"/>
    <property type="match status" value="1"/>
</dbReference>
<dbReference type="Gene3D" id="3.40.50.1980">
    <property type="entry name" value="Nitrogenase molybdenum iron protein domain"/>
    <property type="match status" value="2"/>
</dbReference>
<dbReference type="AlphaFoldDB" id="A0A7T0C4A9"/>
<evidence type="ECO:0000256" key="3">
    <source>
        <dbReference type="ARBA" id="ARBA00022729"/>
    </source>
</evidence>
<dbReference type="PRINTS" id="PR00690">
    <property type="entry name" value="ADHESNFAMILY"/>
</dbReference>
<evidence type="ECO:0000313" key="7">
    <source>
        <dbReference type="Proteomes" id="UP000594464"/>
    </source>
</evidence>
<dbReference type="InterPro" id="IPR050492">
    <property type="entry name" value="Bact_metal-bind_prot9"/>
</dbReference>
<dbReference type="Proteomes" id="UP000594464">
    <property type="component" value="Chromosome"/>
</dbReference>
<dbReference type="PANTHER" id="PTHR42953">
    <property type="entry name" value="HIGH-AFFINITY ZINC UPTAKE SYSTEM PROTEIN ZNUA-RELATED"/>
    <property type="match status" value="1"/>
</dbReference>
<dbReference type="EMBL" id="CP048620">
    <property type="protein sequence ID" value="QPJ66220.1"/>
    <property type="molecule type" value="Genomic_DNA"/>
</dbReference>
<dbReference type="GO" id="GO:0007155">
    <property type="term" value="P:cell adhesion"/>
    <property type="evidence" value="ECO:0007669"/>
    <property type="project" value="InterPro"/>
</dbReference>
<name>A0A7T0C4A9_9BACT</name>
<dbReference type="GO" id="GO:0046872">
    <property type="term" value="F:metal ion binding"/>
    <property type="evidence" value="ECO:0007669"/>
    <property type="project" value="InterPro"/>
</dbReference>
<comment type="similarity">
    <text evidence="1 4">Belongs to the bacterial solute-binding protein 9 family.</text>
</comment>
<sequence>MKQLAFLFMLLMGAAGAGEIPAVSAKTLEVTTTTPGLASIARSIGGDRVEVQSILKGYQDAHFLKAKPSYMLLVNRSNLLIYQGFELEASWLPLLIQGARNPRVLPGASGILNASLNIRPLETPLGEVDRSMGDVHPQGNPHYLLDPVNGLQVAESIKSKLAELAPEHAEDFESNLKNFQSRLKQKIEGWNLLMEPYRNRRVATYHKTFTYFLNRFGLEVVGSIERKPGVPPSAKHLASLADSMKRTQTNIIIQSNYYETRFAEKVASLTSARVLPLPVDVGGEEGIEEYMDLFDALVNKLVHAFEED</sequence>
<feature type="signal peptide" evidence="5">
    <location>
        <begin position="1"/>
        <end position="17"/>
    </location>
</feature>
<proteinExistence type="inferred from homology"/>
<keyword evidence="3 5" id="KW-0732">Signal</keyword>
<dbReference type="GO" id="GO:0030001">
    <property type="term" value="P:metal ion transport"/>
    <property type="evidence" value="ECO:0007669"/>
    <property type="project" value="InterPro"/>
</dbReference>
<feature type="chain" id="PRO_5032363855" evidence="5">
    <location>
        <begin position="18"/>
        <end position="308"/>
    </location>
</feature>
<evidence type="ECO:0000256" key="5">
    <source>
        <dbReference type="SAM" id="SignalP"/>
    </source>
</evidence>
<dbReference type="InterPro" id="IPR006128">
    <property type="entry name" value="Lipoprotein_PsaA-like"/>
</dbReference>
<evidence type="ECO:0000256" key="1">
    <source>
        <dbReference type="ARBA" id="ARBA00011028"/>
    </source>
</evidence>
<reference evidence="7" key="1">
    <citation type="submission" date="2020-02" db="EMBL/GenBank/DDBJ databases">
        <title>Genomic and physiological characterization of two novel Nitrospinaceae genera.</title>
        <authorList>
            <person name="Mueller A.J."/>
            <person name="Jung M.-Y."/>
            <person name="Strachan C.R."/>
            <person name="Herbold C.W."/>
            <person name="Kirkegaard R.H."/>
            <person name="Daims H."/>
        </authorList>
    </citation>
    <scope>NUCLEOTIDE SEQUENCE [LARGE SCALE GENOMIC DNA]</scope>
</reference>
<organism evidence="6 7">
    <name type="scientific">Candidatus Nitrohelix vancouverensis</name>
    <dbReference type="NCBI Taxonomy" id="2705534"/>
    <lineage>
        <taxon>Bacteria</taxon>
        <taxon>Pseudomonadati</taxon>
        <taxon>Nitrospinota/Tectimicrobiota group</taxon>
        <taxon>Nitrospinota</taxon>
        <taxon>Nitrospinia</taxon>
        <taxon>Nitrospinales</taxon>
        <taxon>Nitrospinaceae</taxon>
        <taxon>Candidatus Nitrohelix</taxon>
    </lineage>
</organism>